<comment type="catalytic activity">
    <reaction evidence="9 10">
        <text>nicotinate beta-D-ribonucleotide + ATP + H(+) = deamido-NAD(+) + diphosphate</text>
        <dbReference type="Rhea" id="RHEA:22860"/>
        <dbReference type="ChEBI" id="CHEBI:15378"/>
        <dbReference type="ChEBI" id="CHEBI:30616"/>
        <dbReference type="ChEBI" id="CHEBI:33019"/>
        <dbReference type="ChEBI" id="CHEBI:57502"/>
        <dbReference type="ChEBI" id="CHEBI:58437"/>
        <dbReference type="EC" id="2.7.7.18"/>
    </reaction>
</comment>
<dbReference type="AlphaFoldDB" id="A0A0M4G8V0"/>
<dbReference type="GO" id="GO:0005524">
    <property type="term" value="F:ATP binding"/>
    <property type="evidence" value="ECO:0007669"/>
    <property type="project" value="UniProtKB-KW"/>
</dbReference>
<dbReference type="OrthoDB" id="5295945at2"/>
<dbReference type="Proteomes" id="UP000067625">
    <property type="component" value="Chromosome"/>
</dbReference>
<evidence type="ECO:0000313" key="13">
    <source>
        <dbReference type="Proteomes" id="UP000067625"/>
    </source>
</evidence>
<dbReference type="EMBL" id="CP012600">
    <property type="protein sequence ID" value="ALC81695.1"/>
    <property type="molecule type" value="Genomic_DNA"/>
</dbReference>
<protein>
    <recommendedName>
        <fullName evidence="10">Probable nicotinate-nucleotide adenylyltransferase</fullName>
        <ecNumber evidence="10">2.7.7.18</ecNumber>
    </recommendedName>
    <alternativeName>
        <fullName evidence="10">Deamido-NAD(+) diphosphorylase</fullName>
    </alternativeName>
    <alternativeName>
        <fullName evidence="10">Deamido-NAD(+) pyrophosphorylase</fullName>
    </alternativeName>
    <alternativeName>
        <fullName evidence="10">Nicotinate mononucleotide adenylyltransferase</fullName>
        <shortName evidence="10">NaMN adenylyltransferase</shortName>
    </alternativeName>
</protein>
<name>A0A0M4G8V0_9BACI</name>
<organism evidence="12 13">
    <name type="scientific">Bacillus gobiensis</name>
    <dbReference type="NCBI Taxonomy" id="1441095"/>
    <lineage>
        <taxon>Bacteria</taxon>
        <taxon>Bacillati</taxon>
        <taxon>Bacillota</taxon>
        <taxon>Bacilli</taxon>
        <taxon>Bacillales</taxon>
        <taxon>Bacillaceae</taxon>
        <taxon>Bacillus</taxon>
    </lineage>
</organism>
<dbReference type="SUPFAM" id="SSF52374">
    <property type="entry name" value="Nucleotidylyl transferase"/>
    <property type="match status" value="1"/>
</dbReference>
<keyword evidence="3 10" id="KW-0662">Pyridine nucleotide biosynthesis</keyword>
<dbReference type="Gene3D" id="3.40.50.620">
    <property type="entry name" value="HUPs"/>
    <property type="match status" value="1"/>
</dbReference>
<dbReference type="GO" id="GO:0004515">
    <property type="term" value="F:nicotinate-nucleotide adenylyltransferase activity"/>
    <property type="evidence" value="ECO:0007669"/>
    <property type="project" value="UniProtKB-UniRule"/>
</dbReference>
<comment type="function">
    <text evidence="1 10">Catalyzes the reversible adenylation of nicotinate mononucleotide (NaMN) to nicotinic acid adenine dinucleotide (NaAD).</text>
</comment>
<evidence type="ECO:0000313" key="12">
    <source>
        <dbReference type="EMBL" id="ALC81695.1"/>
    </source>
</evidence>
<keyword evidence="5 10" id="KW-0548">Nucleotidyltransferase</keyword>
<proteinExistence type="inferred from homology"/>
<dbReference type="InterPro" id="IPR014729">
    <property type="entry name" value="Rossmann-like_a/b/a_fold"/>
</dbReference>
<feature type="domain" description="Cytidyltransferase-like" evidence="11">
    <location>
        <begin position="6"/>
        <end position="162"/>
    </location>
</feature>
<dbReference type="NCBIfam" id="TIGR00482">
    <property type="entry name" value="nicotinate (nicotinamide) nucleotide adenylyltransferase"/>
    <property type="match status" value="1"/>
</dbReference>
<dbReference type="PANTHER" id="PTHR39321:SF3">
    <property type="entry name" value="PHOSPHOPANTETHEINE ADENYLYLTRANSFERASE"/>
    <property type="match status" value="1"/>
</dbReference>
<dbReference type="NCBIfam" id="NF000841">
    <property type="entry name" value="PRK00071.1-4"/>
    <property type="match status" value="1"/>
</dbReference>
<evidence type="ECO:0000256" key="7">
    <source>
        <dbReference type="ARBA" id="ARBA00022840"/>
    </source>
</evidence>
<reference evidence="12 13" key="2">
    <citation type="journal article" date="2016" name="Int. J. Syst. Evol. Microbiol.">
        <title>Bacillus gobiensis sp. nov., isolated from a soil sample.</title>
        <authorList>
            <person name="Liu B."/>
            <person name="Liu G.H."/>
            <person name="Cetin S."/>
            <person name="Schumann P."/>
            <person name="Pan Z.Z."/>
            <person name="Chen Q.Q."/>
        </authorList>
    </citation>
    <scope>NUCLEOTIDE SEQUENCE [LARGE SCALE GENOMIC DNA]</scope>
    <source>
        <strain evidence="12 13">FJAT-4402</strain>
    </source>
</reference>
<evidence type="ECO:0000256" key="9">
    <source>
        <dbReference type="ARBA" id="ARBA00048721"/>
    </source>
</evidence>
<dbReference type="CDD" id="cd02165">
    <property type="entry name" value="NMNAT"/>
    <property type="match status" value="1"/>
</dbReference>
<evidence type="ECO:0000256" key="1">
    <source>
        <dbReference type="ARBA" id="ARBA00002324"/>
    </source>
</evidence>
<keyword evidence="6 10" id="KW-0547">Nucleotide-binding</keyword>
<dbReference type="PANTHER" id="PTHR39321">
    <property type="entry name" value="NICOTINATE-NUCLEOTIDE ADENYLYLTRANSFERASE-RELATED"/>
    <property type="match status" value="1"/>
</dbReference>
<evidence type="ECO:0000256" key="6">
    <source>
        <dbReference type="ARBA" id="ARBA00022741"/>
    </source>
</evidence>
<sequence length="193" mass="22774">MKKIGIFGGTFDPPHNGHLLMANEVLHRLCLDEVWFLPNQIPPHKQEEKFSDSGHRIEMLKLAIESNPSFKLQLIEMERPGPSYTYDTMVLLKEKYPDYQFYFIIGADMVEYLPKWHKIDELLEIVQFTGVKRIGFHMDTPYPVRFVDVPEFEVSSTMIRDRVDKNEPINYLISEKVRRYIEENGLYESRTST</sequence>
<dbReference type="UniPathway" id="UPA00253">
    <property type="reaction ID" value="UER00332"/>
</dbReference>
<evidence type="ECO:0000259" key="11">
    <source>
        <dbReference type="Pfam" id="PF01467"/>
    </source>
</evidence>
<keyword evidence="8 10" id="KW-0520">NAD</keyword>
<evidence type="ECO:0000256" key="10">
    <source>
        <dbReference type="HAMAP-Rule" id="MF_00244"/>
    </source>
</evidence>
<dbReference type="NCBIfam" id="NF000840">
    <property type="entry name" value="PRK00071.1-3"/>
    <property type="match status" value="1"/>
</dbReference>
<comment type="pathway">
    <text evidence="2 10">Cofactor biosynthesis; NAD(+) biosynthesis; deamido-NAD(+) from nicotinate D-ribonucleotide: step 1/1.</text>
</comment>
<dbReference type="EC" id="2.7.7.18" evidence="10"/>
<gene>
    <name evidence="10" type="primary">nadD</name>
    <name evidence="12" type="ORF">AM592_08800</name>
</gene>
<evidence type="ECO:0000256" key="3">
    <source>
        <dbReference type="ARBA" id="ARBA00022642"/>
    </source>
</evidence>
<dbReference type="RefSeq" id="WP_053603456.1">
    <property type="nucleotide sequence ID" value="NZ_CP012600.1"/>
</dbReference>
<dbReference type="InterPro" id="IPR005248">
    <property type="entry name" value="NadD/NMNAT"/>
</dbReference>
<dbReference type="InterPro" id="IPR004821">
    <property type="entry name" value="Cyt_trans-like"/>
</dbReference>
<comment type="similarity">
    <text evidence="10">Belongs to the NadD family.</text>
</comment>
<keyword evidence="13" id="KW-1185">Reference proteome</keyword>
<evidence type="ECO:0000256" key="5">
    <source>
        <dbReference type="ARBA" id="ARBA00022695"/>
    </source>
</evidence>
<dbReference type="Pfam" id="PF01467">
    <property type="entry name" value="CTP_transf_like"/>
    <property type="match status" value="1"/>
</dbReference>
<accession>A0A0M4G8V0</accession>
<dbReference type="STRING" id="1441095.AM592_08800"/>
<evidence type="ECO:0000256" key="2">
    <source>
        <dbReference type="ARBA" id="ARBA00005019"/>
    </source>
</evidence>
<reference evidence="13" key="1">
    <citation type="submission" date="2015-08" db="EMBL/GenBank/DDBJ databases">
        <title>Genome sequencing project for genomic taxonomy and phylogenomics of Bacillus-like bacteria.</title>
        <authorList>
            <person name="Liu B."/>
            <person name="Wang J."/>
            <person name="Zhu Y."/>
            <person name="Liu G."/>
            <person name="Chen Q."/>
            <person name="Chen Z."/>
            <person name="Lan J."/>
            <person name="Che J."/>
            <person name="Ge C."/>
            <person name="Shi H."/>
            <person name="Pan Z."/>
            <person name="Liu X."/>
        </authorList>
    </citation>
    <scope>NUCLEOTIDE SEQUENCE [LARGE SCALE GENOMIC DNA]</scope>
    <source>
        <strain evidence="13">FJAT-4402</strain>
    </source>
</reference>
<dbReference type="PATRIC" id="fig|1441095.3.peg.1930"/>
<dbReference type="GO" id="GO:0009435">
    <property type="term" value="P:NAD+ biosynthetic process"/>
    <property type="evidence" value="ECO:0007669"/>
    <property type="project" value="UniProtKB-UniRule"/>
</dbReference>
<evidence type="ECO:0000256" key="8">
    <source>
        <dbReference type="ARBA" id="ARBA00023027"/>
    </source>
</evidence>
<dbReference type="FunFam" id="3.40.50.620:FF:000079">
    <property type="entry name" value="Probable nicotinate-nucleotide adenylyltransferase"/>
    <property type="match status" value="1"/>
</dbReference>
<evidence type="ECO:0000256" key="4">
    <source>
        <dbReference type="ARBA" id="ARBA00022679"/>
    </source>
</evidence>
<keyword evidence="4 10" id="KW-0808">Transferase</keyword>
<keyword evidence="7 10" id="KW-0067">ATP-binding</keyword>
<dbReference type="NCBIfam" id="TIGR00125">
    <property type="entry name" value="cyt_tran_rel"/>
    <property type="match status" value="1"/>
</dbReference>
<dbReference type="HAMAP" id="MF_00244">
    <property type="entry name" value="NaMN_adenylyltr"/>
    <property type="match status" value="1"/>
</dbReference>